<protein>
    <recommendedName>
        <fullName evidence="1">DUF7572 domain-containing protein</fullName>
    </recommendedName>
</protein>
<dbReference type="InterPro" id="IPR055994">
    <property type="entry name" value="DUF7572"/>
</dbReference>
<keyword evidence="3" id="KW-1185">Reference proteome</keyword>
<evidence type="ECO:0000313" key="2">
    <source>
        <dbReference type="EMBL" id="AUV61991.1"/>
    </source>
</evidence>
<dbReference type="Proteomes" id="UP000240744">
    <property type="component" value="Segment"/>
</dbReference>
<gene>
    <name evidence="2" type="ORF">JX_gp32</name>
</gene>
<accession>A0A2K9VI15</accession>
<reference evidence="2" key="1">
    <citation type="submission" date="2018-04" db="EMBL/GenBank/DDBJ databases">
        <title>Biology of a Novel Mycobacteriophage, SWU2, Isolated from Chinese Soil.</title>
        <authorList>
            <person name="Li C."/>
            <person name="Gu Y."/>
        </authorList>
    </citation>
    <scope>NUCLEOTIDE SEQUENCE</scope>
</reference>
<sequence length="107" mass="11583">MIASQLDVNMSRWADGTRLFVTDDDRYLAVEAYSPGESVVPVGAQPMIDELIELVGEGRQALKHVVRPTVIFECNDEGIATSLTPVHKAAPGTSHEDALAELGYTVE</sequence>
<evidence type="ECO:0000259" key="1">
    <source>
        <dbReference type="Pfam" id="PF24457"/>
    </source>
</evidence>
<dbReference type="EMBL" id="MG793454">
    <property type="protein sequence ID" value="AUV61991.1"/>
    <property type="molecule type" value="Genomic_DNA"/>
</dbReference>
<organism evidence="2 3">
    <name type="scientific">Mycobacterium phage SWU2</name>
    <dbReference type="NCBI Taxonomy" id="2077150"/>
    <lineage>
        <taxon>Viruses</taxon>
        <taxon>Duplodnaviria</taxon>
        <taxon>Heunggongvirae</taxon>
        <taxon>Uroviricota</taxon>
        <taxon>Caudoviricetes</taxon>
        <taxon>Timshelvirus</taxon>
        <taxon>Timshelvirus SWU2</taxon>
    </lineage>
</organism>
<feature type="domain" description="DUF7572" evidence="1">
    <location>
        <begin position="1"/>
        <end position="105"/>
    </location>
</feature>
<name>A0A2K9VI15_9CAUD</name>
<proteinExistence type="predicted"/>
<evidence type="ECO:0000313" key="3">
    <source>
        <dbReference type="Proteomes" id="UP000240744"/>
    </source>
</evidence>
<dbReference type="Pfam" id="PF24457">
    <property type="entry name" value="DUF7572"/>
    <property type="match status" value="1"/>
</dbReference>